<name>A0ABQ2GSF2_9DEIO</name>
<organism evidence="1 2">
    <name type="scientific">Deinococcus aerophilus</name>
    <dbReference type="NCBI Taxonomy" id="522488"/>
    <lineage>
        <taxon>Bacteria</taxon>
        <taxon>Thermotogati</taxon>
        <taxon>Deinococcota</taxon>
        <taxon>Deinococci</taxon>
        <taxon>Deinococcales</taxon>
        <taxon>Deinococcaceae</taxon>
        <taxon>Deinococcus</taxon>
    </lineage>
</organism>
<evidence type="ECO:0000313" key="2">
    <source>
        <dbReference type="Proteomes" id="UP000661918"/>
    </source>
</evidence>
<dbReference type="RefSeq" id="WP_188903563.1">
    <property type="nucleotide sequence ID" value="NZ_BMOM01000012.1"/>
</dbReference>
<proteinExistence type="predicted"/>
<keyword evidence="2" id="KW-1185">Reference proteome</keyword>
<reference evidence="2" key="1">
    <citation type="journal article" date="2019" name="Int. J. Syst. Evol. Microbiol.">
        <title>The Global Catalogue of Microorganisms (GCM) 10K type strain sequencing project: providing services to taxonomists for standard genome sequencing and annotation.</title>
        <authorList>
            <consortium name="The Broad Institute Genomics Platform"/>
            <consortium name="The Broad Institute Genome Sequencing Center for Infectious Disease"/>
            <person name="Wu L."/>
            <person name="Ma J."/>
        </authorList>
    </citation>
    <scope>NUCLEOTIDE SEQUENCE [LARGE SCALE GENOMIC DNA]</scope>
    <source>
        <strain evidence="2">JCM 15443</strain>
    </source>
</reference>
<accession>A0ABQ2GSF2</accession>
<sequence>MKLALRELTLRTGTVSLCLAFGEKGLHITTHHPVRGGGGLVLSREQLRELRTWLDEVEESEPAAETELIAAS</sequence>
<evidence type="ECO:0008006" key="3">
    <source>
        <dbReference type="Google" id="ProtNLM"/>
    </source>
</evidence>
<comment type="caution">
    <text evidence="1">The sequence shown here is derived from an EMBL/GenBank/DDBJ whole genome shotgun (WGS) entry which is preliminary data.</text>
</comment>
<protein>
    <recommendedName>
        <fullName evidence="3">Transcriptional regulator</fullName>
    </recommendedName>
</protein>
<dbReference type="EMBL" id="BMOM01000012">
    <property type="protein sequence ID" value="GGM09834.1"/>
    <property type="molecule type" value="Genomic_DNA"/>
</dbReference>
<gene>
    <name evidence="1" type="ORF">GCM10010841_17820</name>
</gene>
<dbReference type="Proteomes" id="UP000661918">
    <property type="component" value="Unassembled WGS sequence"/>
</dbReference>
<evidence type="ECO:0000313" key="1">
    <source>
        <dbReference type="EMBL" id="GGM09834.1"/>
    </source>
</evidence>